<dbReference type="SUPFAM" id="SSF52540">
    <property type="entry name" value="P-loop containing nucleoside triphosphate hydrolases"/>
    <property type="match status" value="1"/>
</dbReference>
<name>A0A6P4YH84_BRABE</name>
<dbReference type="PANTHER" id="PTHR10704:SF44">
    <property type="entry name" value="LD35051P-RELATED"/>
    <property type="match status" value="1"/>
</dbReference>
<dbReference type="GeneID" id="109465364"/>
<dbReference type="InterPro" id="IPR027417">
    <property type="entry name" value="P-loop_NTPase"/>
</dbReference>
<evidence type="ECO:0000259" key="3">
    <source>
        <dbReference type="Pfam" id="PF00685"/>
    </source>
</evidence>
<evidence type="ECO:0000313" key="4">
    <source>
        <dbReference type="Proteomes" id="UP000515135"/>
    </source>
</evidence>
<dbReference type="Proteomes" id="UP000515135">
    <property type="component" value="Unplaced"/>
</dbReference>
<dbReference type="Gene3D" id="3.40.50.300">
    <property type="entry name" value="P-loop containing nucleotide triphosphate hydrolases"/>
    <property type="match status" value="1"/>
</dbReference>
<reference evidence="5" key="1">
    <citation type="submission" date="2025-08" db="UniProtKB">
        <authorList>
            <consortium name="RefSeq"/>
        </authorList>
    </citation>
    <scope>IDENTIFICATION</scope>
    <source>
        <tissue evidence="5">Gonad</tissue>
    </source>
</reference>
<gene>
    <name evidence="5" type="primary">LOC109465364</name>
</gene>
<dbReference type="KEGG" id="bbel:109465364"/>
<dbReference type="GO" id="GO:0001517">
    <property type="term" value="F:N-acetylglucosamine 6-O-sulfotransferase activity"/>
    <property type="evidence" value="ECO:0007669"/>
    <property type="project" value="TreeGrafter"/>
</dbReference>
<accession>A0A6P4YH84</accession>
<proteinExistence type="inferred from homology"/>
<dbReference type="GO" id="GO:0006790">
    <property type="term" value="P:sulfur compound metabolic process"/>
    <property type="evidence" value="ECO:0007669"/>
    <property type="project" value="TreeGrafter"/>
</dbReference>
<evidence type="ECO:0000313" key="5">
    <source>
        <dbReference type="RefSeq" id="XP_019618137.1"/>
    </source>
</evidence>
<dbReference type="OrthoDB" id="6138663at2759"/>
<dbReference type="AlphaFoldDB" id="A0A6P4YH84"/>
<dbReference type="EC" id="2.8.2.-" evidence="1"/>
<dbReference type="InterPro" id="IPR051135">
    <property type="entry name" value="Gal/GlcNAc/GalNAc_ST"/>
</dbReference>
<dbReference type="GO" id="GO:0006044">
    <property type="term" value="P:N-acetylglucosamine metabolic process"/>
    <property type="evidence" value="ECO:0007669"/>
    <property type="project" value="TreeGrafter"/>
</dbReference>
<dbReference type="RefSeq" id="XP_019618137.1">
    <property type="nucleotide sequence ID" value="XM_019762578.1"/>
</dbReference>
<feature type="domain" description="Sulfotransferase" evidence="3">
    <location>
        <begin position="75"/>
        <end position="371"/>
    </location>
</feature>
<dbReference type="Pfam" id="PF00685">
    <property type="entry name" value="Sulfotransfer_1"/>
    <property type="match status" value="1"/>
</dbReference>
<sequence length="401" mass="46171">MVLLRRRRGVFVLVSLIAAATVSFNVFNALVHHTNDSREQTMVRDVHPRTRRRTTPRTAPGTTLRRYEKFRRPVVLIMSQMRSGSSFAAEIFNQHPGAFYVFEPLWAVSFLSNGTYNSDVWRRDMLTALMTCRFDGLEKFLWFYLNDENFYVFTKSQALLDVCKKFSKPGNITEPCPIPRSVLASVLGRSCHAKNFTVIKTIRVKDIDLIRSTLENIGNEVELKIIHLVRDPRATIASRMGVFDQGKSYADLNVKNKNYGIYGLCREALRNMQPKSGTSSFLRDRYALVRYEDIIRDIAEMAKRLYNFTGVPIHRDVLRWIQLNTNVEDVDAGPFSRKRNAKEAANHWRTRLSFAQVKTIQGYCAEAMRLLGYRFITDDAMLKNMSASLLGELNQDVMVIQ</sequence>
<protein>
    <recommendedName>
        <fullName evidence="1">Sulfotransferase</fullName>
        <ecNumber evidence="1">2.8.2.-</ecNumber>
    </recommendedName>
</protein>
<organism evidence="4 5">
    <name type="scientific">Branchiostoma belcheri</name>
    <name type="common">Amphioxus</name>
    <dbReference type="NCBI Taxonomy" id="7741"/>
    <lineage>
        <taxon>Eukaryota</taxon>
        <taxon>Metazoa</taxon>
        <taxon>Chordata</taxon>
        <taxon>Cephalochordata</taxon>
        <taxon>Leptocardii</taxon>
        <taxon>Amphioxiformes</taxon>
        <taxon>Branchiostomatidae</taxon>
        <taxon>Branchiostoma</taxon>
    </lineage>
</organism>
<keyword evidence="4" id="KW-1185">Reference proteome</keyword>
<comment type="similarity">
    <text evidence="1">Belongs to the sulfotransferase 1 family.</text>
</comment>
<feature type="region of interest" description="Disordered" evidence="2">
    <location>
        <begin position="38"/>
        <end position="60"/>
    </location>
</feature>
<feature type="compositionally biased region" description="Basic and acidic residues" evidence="2">
    <location>
        <begin position="38"/>
        <end position="48"/>
    </location>
</feature>
<dbReference type="PANTHER" id="PTHR10704">
    <property type="entry name" value="CARBOHYDRATE SULFOTRANSFERASE"/>
    <property type="match status" value="1"/>
</dbReference>
<evidence type="ECO:0000256" key="1">
    <source>
        <dbReference type="RuleBase" id="RU361155"/>
    </source>
</evidence>
<keyword evidence="1" id="KW-0808">Transferase</keyword>
<dbReference type="InterPro" id="IPR000863">
    <property type="entry name" value="Sulfotransferase_dom"/>
</dbReference>
<evidence type="ECO:0000256" key="2">
    <source>
        <dbReference type="SAM" id="MobiDB-lite"/>
    </source>
</evidence>